<name>A0A1C6I7C6_9FIRM</name>
<accession>A0A1C6I7C6</accession>
<gene>
    <name evidence="1" type="ORF">SAMEA3545359_01303</name>
</gene>
<evidence type="ECO:0008006" key="2">
    <source>
        <dbReference type="Google" id="ProtNLM"/>
    </source>
</evidence>
<reference evidence="1" key="1">
    <citation type="submission" date="2015-09" db="EMBL/GenBank/DDBJ databases">
        <authorList>
            <consortium name="Pathogen Informatics"/>
        </authorList>
    </citation>
    <scope>NUCLEOTIDE SEQUENCE</scope>
    <source>
        <strain evidence="1">2789STDY5834896</strain>
    </source>
</reference>
<sequence>MICPYIVHMVVLQQGIDTQDDEDMARQQTTEYQVRVPMACKREGCAAWQGGRCRYTHDIDR</sequence>
<dbReference type="AlphaFoldDB" id="A0A1C6I7C6"/>
<evidence type="ECO:0000313" key="1">
    <source>
        <dbReference type="EMBL" id="SCJ66042.1"/>
    </source>
</evidence>
<organism evidence="1">
    <name type="scientific">uncultured Anaerotruncus sp</name>
    <dbReference type="NCBI Taxonomy" id="905011"/>
    <lineage>
        <taxon>Bacteria</taxon>
        <taxon>Bacillati</taxon>
        <taxon>Bacillota</taxon>
        <taxon>Clostridia</taxon>
        <taxon>Eubacteriales</taxon>
        <taxon>Oscillospiraceae</taxon>
        <taxon>Anaerotruncus</taxon>
        <taxon>environmental samples</taxon>
    </lineage>
</organism>
<proteinExistence type="predicted"/>
<protein>
    <recommendedName>
        <fullName evidence="2">C3H1-type domain-containing protein</fullName>
    </recommendedName>
</protein>
<dbReference type="EMBL" id="FMHG01000001">
    <property type="protein sequence ID" value="SCJ66042.1"/>
    <property type="molecule type" value="Genomic_DNA"/>
</dbReference>